<organism evidence="1 2">
    <name type="scientific">Clostridium cadaveris</name>
    <dbReference type="NCBI Taxonomy" id="1529"/>
    <lineage>
        <taxon>Bacteria</taxon>
        <taxon>Bacillati</taxon>
        <taxon>Bacillota</taxon>
        <taxon>Clostridia</taxon>
        <taxon>Eubacteriales</taxon>
        <taxon>Clostridiaceae</taxon>
        <taxon>Clostridium</taxon>
    </lineage>
</organism>
<dbReference type="AlphaFoldDB" id="A0A316MBV2"/>
<evidence type="ECO:0000313" key="1">
    <source>
        <dbReference type="EMBL" id="PWL55431.1"/>
    </source>
</evidence>
<dbReference type="RefSeq" id="WP_099336466.1">
    <property type="nucleotide sequence ID" value="NZ_CABMJC010000024.1"/>
</dbReference>
<dbReference type="EMBL" id="QAMZ01000006">
    <property type="protein sequence ID" value="PWL55431.1"/>
    <property type="molecule type" value="Genomic_DNA"/>
</dbReference>
<evidence type="ECO:0008006" key="3">
    <source>
        <dbReference type="Google" id="ProtNLM"/>
    </source>
</evidence>
<dbReference type="Proteomes" id="UP000246114">
    <property type="component" value="Unassembled WGS sequence"/>
</dbReference>
<protein>
    <recommendedName>
        <fullName evidence="3">HNH endonuclease</fullName>
    </recommendedName>
</protein>
<gene>
    <name evidence="1" type="ORF">DBY38_01545</name>
</gene>
<evidence type="ECO:0000313" key="2">
    <source>
        <dbReference type="Proteomes" id="UP000246114"/>
    </source>
</evidence>
<comment type="caution">
    <text evidence="1">The sequence shown here is derived from an EMBL/GenBank/DDBJ whole genome shotgun (WGS) entry which is preliminary data.</text>
</comment>
<accession>A0A316MBV2</accession>
<name>A0A316MBV2_9CLOT</name>
<reference evidence="1 2" key="1">
    <citation type="submission" date="2018-03" db="EMBL/GenBank/DDBJ databases">
        <title>The uncultured portion of the human microbiome is neutrally assembled.</title>
        <authorList>
            <person name="Jeraldo P."/>
            <person name="Boardman L."/>
            <person name="White B.A."/>
            <person name="Nelson H."/>
            <person name="Goldenfeld N."/>
            <person name="Chia N."/>
        </authorList>
    </citation>
    <scope>NUCLEOTIDE SEQUENCE [LARGE SCALE GENOMIC DNA]</scope>
    <source>
        <strain evidence="1">CIM:MAG 903</strain>
    </source>
</reference>
<proteinExistence type="predicted"/>
<sequence length="141" mass="17086">MKVTCKYCGIVDKPHKCPHSKRKTDRTRVDNKIYESKEYRELRADVLEDYKYICLWSLYVDGKVIRADRTHHIIEVMEDESKALEYYNLIPLNHIFHEEVHRLYKINSATKREVQELLRDMIKSYKENDFTIGKYRDRISI</sequence>